<dbReference type="GO" id="GO:0071013">
    <property type="term" value="C:catalytic step 2 spliceosome"/>
    <property type="evidence" value="ECO:0007669"/>
    <property type="project" value="TreeGrafter"/>
</dbReference>
<keyword evidence="4" id="KW-0747">Spliceosome</keyword>
<comment type="subcellular location">
    <subcellularLocation>
        <location evidence="1">Nucleus</location>
    </subcellularLocation>
</comment>
<comment type="similarity">
    <text evidence="2">Belongs to the snRNP Sm proteins family.</text>
</comment>
<sequence length="164" mass="18433">MKNPSPTSFVCAVLCCVFPKNNFVCYPRMRSYRHPRANLWAELIRCASIGVPRYAMAAAPPPEKKRKETLLSAELGKFLEKKIRVKFQGGREAVGILKGYDQLLNLVLDGTIEYLQDPDDPFKITEQTRSLGLVVCRGTAVVLICPSESMEQIANPFLQMPEEI</sequence>
<keyword evidence="7" id="KW-0539">Nucleus</keyword>
<name>A0AA35TNB0_GEOBA</name>
<dbReference type="PANTHER" id="PTHR10553:SF5">
    <property type="entry name" value="U6 SNRNA-ASSOCIATED SM-LIKE PROTEIN LSM7"/>
    <property type="match status" value="1"/>
</dbReference>
<dbReference type="Proteomes" id="UP001174909">
    <property type="component" value="Unassembled WGS sequence"/>
</dbReference>
<protein>
    <submittedName>
        <fullName evidence="10">U6 snRNA-associated Sm-like protein LSm7</fullName>
    </submittedName>
</protein>
<dbReference type="EMBL" id="CASHTH010003884">
    <property type="protein sequence ID" value="CAI8050746.1"/>
    <property type="molecule type" value="Genomic_DNA"/>
</dbReference>
<dbReference type="AlphaFoldDB" id="A0AA35TNB0"/>
<feature type="domain" description="Sm" evidence="9">
    <location>
        <begin position="70"/>
        <end position="150"/>
    </location>
</feature>
<accession>A0AA35TNB0</accession>
<evidence type="ECO:0000256" key="5">
    <source>
        <dbReference type="ARBA" id="ARBA00022884"/>
    </source>
</evidence>
<keyword evidence="8" id="KW-0687">Ribonucleoprotein</keyword>
<evidence type="ECO:0000256" key="1">
    <source>
        <dbReference type="ARBA" id="ARBA00004123"/>
    </source>
</evidence>
<dbReference type="GO" id="GO:0005689">
    <property type="term" value="C:U12-type spliceosomal complex"/>
    <property type="evidence" value="ECO:0007669"/>
    <property type="project" value="TreeGrafter"/>
</dbReference>
<keyword evidence="3" id="KW-0507">mRNA processing</keyword>
<dbReference type="GO" id="GO:0003723">
    <property type="term" value="F:RNA binding"/>
    <property type="evidence" value="ECO:0007669"/>
    <property type="project" value="UniProtKB-KW"/>
</dbReference>
<reference evidence="10" key="1">
    <citation type="submission" date="2023-03" db="EMBL/GenBank/DDBJ databases">
        <authorList>
            <person name="Steffen K."/>
            <person name="Cardenas P."/>
        </authorList>
    </citation>
    <scope>NUCLEOTIDE SEQUENCE</scope>
</reference>
<dbReference type="GO" id="GO:0071004">
    <property type="term" value="C:U2-type prespliceosome"/>
    <property type="evidence" value="ECO:0007669"/>
    <property type="project" value="TreeGrafter"/>
</dbReference>
<evidence type="ECO:0000256" key="4">
    <source>
        <dbReference type="ARBA" id="ARBA00022728"/>
    </source>
</evidence>
<dbReference type="CDD" id="cd01729">
    <property type="entry name" value="LSm7"/>
    <property type="match status" value="1"/>
</dbReference>
<dbReference type="InterPro" id="IPR001163">
    <property type="entry name" value="Sm_dom_euk/arc"/>
</dbReference>
<dbReference type="InterPro" id="IPR010920">
    <property type="entry name" value="LSM_dom_sf"/>
</dbReference>
<dbReference type="SMART" id="SM00651">
    <property type="entry name" value="Sm"/>
    <property type="match status" value="1"/>
</dbReference>
<evidence type="ECO:0000256" key="7">
    <source>
        <dbReference type="ARBA" id="ARBA00023242"/>
    </source>
</evidence>
<dbReference type="PROSITE" id="PS52002">
    <property type="entry name" value="SM"/>
    <property type="match status" value="1"/>
</dbReference>
<comment type="caution">
    <text evidence="10">The sequence shown here is derived from an EMBL/GenBank/DDBJ whole genome shotgun (WGS) entry which is preliminary data.</text>
</comment>
<dbReference type="SUPFAM" id="SSF50182">
    <property type="entry name" value="Sm-like ribonucleoproteins"/>
    <property type="match status" value="1"/>
</dbReference>
<evidence type="ECO:0000313" key="10">
    <source>
        <dbReference type="EMBL" id="CAI8050746.1"/>
    </source>
</evidence>
<dbReference type="Gene3D" id="2.30.30.100">
    <property type="match status" value="1"/>
</dbReference>
<dbReference type="GO" id="GO:0000398">
    <property type="term" value="P:mRNA splicing, via spliceosome"/>
    <property type="evidence" value="ECO:0007669"/>
    <property type="project" value="InterPro"/>
</dbReference>
<evidence type="ECO:0000259" key="9">
    <source>
        <dbReference type="PROSITE" id="PS52002"/>
    </source>
</evidence>
<keyword evidence="11" id="KW-1185">Reference proteome</keyword>
<dbReference type="GO" id="GO:0097526">
    <property type="term" value="C:spliceosomal tri-snRNP complex"/>
    <property type="evidence" value="ECO:0007669"/>
    <property type="project" value="TreeGrafter"/>
</dbReference>
<dbReference type="InterPro" id="IPR044641">
    <property type="entry name" value="Lsm7/SmG-like"/>
</dbReference>
<dbReference type="InterPro" id="IPR017132">
    <property type="entry name" value="Lsm7"/>
</dbReference>
<evidence type="ECO:0000256" key="6">
    <source>
        <dbReference type="ARBA" id="ARBA00023187"/>
    </source>
</evidence>
<dbReference type="GO" id="GO:1990726">
    <property type="term" value="C:Lsm1-7-Pat1 complex"/>
    <property type="evidence" value="ECO:0007669"/>
    <property type="project" value="TreeGrafter"/>
</dbReference>
<keyword evidence="6" id="KW-0508">mRNA splicing</keyword>
<keyword evidence="5" id="KW-0694">RNA-binding</keyword>
<proteinExistence type="inferred from homology"/>
<gene>
    <name evidence="10" type="ORF">GBAR_LOCUS27829</name>
</gene>
<dbReference type="InterPro" id="IPR047575">
    <property type="entry name" value="Sm"/>
</dbReference>
<dbReference type="Pfam" id="PF01423">
    <property type="entry name" value="LSM"/>
    <property type="match status" value="1"/>
</dbReference>
<evidence type="ECO:0000256" key="3">
    <source>
        <dbReference type="ARBA" id="ARBA00022664"/>
    </source>
</evidence>
<dbReference type="GO" id="GO:0005688">
    <property type="term" value="C:U6 snRNP"/>
    <property type="evidence" value="ECO:0007669"/>
    <property type="project" value="TreeGrafter"/>
</dbReference>
<dbReference type="GO" id="GO:0000956">
    <property type="term" value="P:nuclear-transcribed mRNA catabolic process"/>
    <property type="evidence" value="ECO:0007669"/>
    <property type="project" value="InterPro"/>
</dbReference>
<evidence type="ECO:0000256" key="2">
    <source>
        <dbReference type="ARBA" id="ARBA00006850"/>
    </source>
</evidence>
<dbReference type="PANTHER" id="PTHR10553">
    <property type="entry name" value="SMALL NUCLEAR RIBONUCLEOPROTEIN"/>
    <property type="match status" value="1"/>
</dbReference>
<organism evidence="10 11">
    <name type="scientific">Geodia barretti</name>
    <name type="common">Barrett's horny sponge</name>
    <dbReference type="NCBI Taxonomy" id="519541"/>
    <lineage>
        <taxon>Eukaryota</taxon>
        <taxon>Metazoa</taxon>
        <taxon>Porifera</taxon>
        <taxon>Demospongiae</taxon>
        <taxon>Heteroscleromorpha</taxon>
        <taxon>Tetractinellida</taxon>
        <taxon>Astrophorina</taxon>
        <taxon>Geodiidae</taxon>
        <taxon>Geodia</taxon>
    </lineage>
</organism>
<evidence type="ECO:0000313" key="11">
    <source>
        <dbReference type="Proteomes" id="UP001174909"/>
    </source>
</evidence>
<evidence type="ECO:0000256" key="8">
    <source>
        <dbReference type="ARBA" id="ARBA00023274"/>
    </source>
</evidence>